<dbReference type="SUPFAM" id="SSF51695">
    <property type="entry name" value="PLC-like phosphodiesterases"/>
    <property type="match status" value="1"/>
</dbReference>
<dbReference type="PANTHER" id="PTHR46211">
    <property type="entry name" value="GLYCEROPHOSPHORYL DIESTER PHOSPHODIESTERASE"/>
    <property type="match status" value="1"/>
</dbReference>
<evidence type="ECO:0000256" key="1">
    <source>
        <dbReference type="SAM" id="SignalP"/>
    </source>
</evidence>
<keyword evidence="1" id="KW-0732">Signal</keyword>
<dbReference type="CDD" id="cd08583">
    <property type="entry name" value="PI-PLCc_GDPD_SF_unchar1"/>
    <property type="match status" value="1"/>
</dbReference>
<reference evidence="3 4" key="1">
    <citation type="submission" date="2021-03" db="EMBL/GenBank/DDBJ databases">
        <title>Genomic Encyclopedia of Type Strains, Phase IV (KMG-IV): sequencing the most valuable type-strain genomes for metagenomic binning, comparative biology and taxonomic classification.</title>
        <authorList>
            <person name="Goeker M."/>
        </authorList>
    </citation>
    <scope>NUCLEOTIDE SEQUENCE [LARGE SCALE GENOMIC DNA]</scope>
    <source>
        <strain evidence="3 4">DSM 27512</strain>
    </source>
</reference>
<dbReference type="Gene3D" id="3.20.20.190">
    <property type="entry name" value="Phosphatidylinositol (PI) phosphodiesterase"/>
    <property type="match status" value="1"/>
</dbReference>
<feature type="signal peptide" evidence="1">
    <location>
        <begin position="1"/>
        <end position="23"/>
    </location>
</feature>
<feature type="domain" description="GP-PDE" evidence="2">
    <location>
        <begin position="168"/>
        <end position="388"/>
    </location>
</feature>
<evidence type="ECO:0000313" key="3">
    <source>
        <dbReference type="EMBL" id="MBP2027972.1"/>
    </source>
</evidence>
<dbReference type="RefSeq" id="WP_209661032.1">
    <property type="nucleotide sequence ID" value="NZ_JAGGLI010000019.1"/>
</dbReference>
<sequence>MKRWIAFGAAIIISLSGATNAYANQTESKSSEQITTEETQENKIDVIFVNHRLFVDTDDIMSLMGYEKAFANEYHKDGVIVSFSGNNSSVTINGMERVMPGEIQFHGGKILISTAGVESAFGKIMNTPNMKLEFNFIEKVAEVRAPYAWTENRGIAHALGGINGMSNTNTFEAMQGNYKNGFRLFEVDILPTSDGKLAVTHNYYEFLSERYGRPIPAEKTNEIPTKAEFMSHRVRGMYEPMELEKLINIMSANKDIYIITDTKVTDPIQAKSQFDEMVRVVKELDPSVLDRIIPQIYNEAMYDTVMSSHPFKSMIYTLYSTSTTNSRALEFATSKGIKVVTIPPERITKEYMDSFNAYGVKVYTHTINNAEEAKRLLDIGVYGFYTDFLSPSQIESLK</sequence>
<proteinExistence type="predicted"/>
<feature type="chain" id="PRO_5045363765" evidence="1">
    <location>
        <begin position="24"/>
        <end position="398"/>
    </location>
</feature>
<dbReference type="InterPro" id="IPR017946">
    <property type="entry name" value="PLC-like_Pdiesterase_TIM-brl"/>
</dbReference>
<protein>
    <submittedName>
        <fullName evidence="3">Glycerophosphoryl diester phosphodiesterase</fullName>
    </submittedName>
</protein>
<name>A0ABS4KJL2_9FIRM</name>
<dbReference type="PANTHER" id="PTHR46211:SF14">
    <property type="entry name" value="GLYCEROPHOSPHODIESTER PHOSPHODIESTERASE"/>
    <property type="match status" value="1"/>
</dbReference>
<keyword evidence="4" id="KW-1185">Reference proteome</keyword>
<dbReference type="Proteomes" id="UP001314903">
    <property type="component" value="Unassembled WGS sequence"/>
</dbReference>
<evidence type="ECO:0000313" key="4">
    <source>
        <dbReference type="Proteomes" id="UP001314903"/>
    </source>
</evidence>
<dbReference type="Pfam" id="PF03009">
    <property type="entry name" value="GDPD"/>
    <property type="match status" value="1"/>
</dbReference>
<dbReference type="EMBL" id="JAGGLI010000019">
    <property type="protein sequence ID" value="MBP2027972.1"/>
    <property type="molecule type" value="Genomic_DNA"/>
</dbReference>
<organism evidence="3 4">
    <name type="scientific">Acetoanaerobium pronyense</name>
    <dbReference type="NCBI Taxonomy" id="1482736"/>
    <lineage>
        <taxon>Bacteria</taxon>
        <taxon>Bacillati</taxon>
        <taxon>Bacillota</taxon>
        <taxon>Clostridia</taxon>
        <taxon>Peptostreptococcales</taxon>
        <taxon>Filifactoraceae</taxon>
        <taxon>Acetoanaerobium</taxon>
    </lineage>
</organism>
<dbReference type="InterPro" id="IPR030395">
    <property type="entry name" value="GP_PDE_dom"/>
</dbReference>
<gene>
    <name evidence="3" type="ORF">J2Z35_001771</name>
</gene>
<evidence type="ECO:0000259" key="2">
    <source>
        <dbReference type="Pfam" id="PF03009"/>
    </source>
</evidence>
<comment type="caution">
    <text evidence="3">The sequence shown here is derived from an EMBL/GenBank/DDBJ whole genome shotgun (WGS) entry which is preliminary data.</text>
</comment>
<accession>A0ABS4KJL2</accession>